<dbReference type="Proteomes" id="UP000592820">
    <property type="component" value="Unassembled WGS sequence"/>
</dbReference>
<dbReference type="EMBL" id="JACHDE010000026">
    <property type="protein sequence ID" value="MBB5405067.1"/>
    <property type="molecule type" value="Genomic_DNA"/>
</dbReference>
<protein>
    <submittedName>
        <fullName evidence="1">Uncharacterized protein</fullName>
    </submittedName>
</protein>
<dbReference type="AlphaFoldDB" id="A0A7W8LDK1"/>
<comment type="caution">
    <text evidence="1">The sequence shown here is derived from an EMBL/GenBank/DDBJ whole genome shotgun (WGS) entry which is preliminary data.</text>
</comment>
<gene>
    <name evidence="1" type="ORF">HDG41_007163</name>
</gene>
<name>A0A7W8LDK1_9BURK</name>
<evidence type="ECO:0000313" key="2">
    <source>
        <dbReference type="Proteomes" id="UP000592820"/>
    </source>
</evidence>
<organism evidence="1 2">
    <name type="scientific">Paraburkholderia youngii</name>
    <dbReference type="NCBI Taxonomy" id="2782701"/>
    <lineage>
        <taxon>Bacteria</taxon>
        <taxon>Pseudomonadati</taxon>
        <taxon>Pseudomonadota</taxon>
        <taxon>Betaproteobacteria</taxon>
        <taxon>Burkholderiales</taxon>
        <taxon>Burkholderiaceae</taxon>
        <taxon>Paraburkholderia</taxon>
    </lineage>
</organism>
<sequence length="123" mass="13572">MLSAEFPTKLLMVATVLAWEETSDRTIRDILPTEVKETIAAKVAENRAARIASENEAHSLISRVSVKPIAAEAKALDLRSDGEKVADELRMLETLTDRTAATMMVDALTGLADEFDIERMPRD</sequence>
<dbReference type="RefSeq" id="WP_184228632.1">
    <property type="nucleotide sequence ID" value="NZ_JACHDE010000026.1"/>
</dbReference>
<accession>A0A7W8LDK1</accession>
<proteinExistence type="predicted"/>
<reference evidence="1 2" key="1">
    <citation type="submission" date="2020-08" db="EMBL/GenBank/DDBJ databases">
        <title>Genomic Encyclopedia of Type Strains, Phase IV (KMG-V): Genome sequencing to study the core and pangenomes of soil and plant-associated prokaryotes.</title>
        <authorList>
            <person name="Whitman W."/>
        </authorList>
    </citation>
    <scope>NUCLEOTIDE SEQUENCE [LARGE SCALE GENOMIC DNA]</scope>
    <source>
        <strain evidence="1 2">JPY162</strain>
    </source>
</reference>
<evidence type="ECO:0000313" key="1">
    <source>
        <dbReference type="EMBL" id="MBB5405067.1"/>
    </source>
</evidence>